<dbReference type="EMBL" id="ML977008">
    <property type="protein sequence ID" value="KAF1952769.1"/>
    <property type="molecule type" value="Genomic_DNA"/>
</dbReference>
<evidence type="ECO:0000313" key="1">
    <source>
        <dbReference type="EMBL" id="KAF1952769.1"/>
    </source>
</evidence>
<sequence length="163" mass="18356">MAVLQYDKRRFPGPRIPRRIVDIPRNVKNIDRLPLTLENDVNQSQSESGWFQNSFLCCLFPRFGEYSGIEETASMQNPCSRPDWSSQAAEVQGWFGPCTVYVSVRPHVSGRMVAIALRSPHGQDTDNILRDAIGLLPFKAHSMVNTCFTALVLKSADIQQHHG</sequence>
<dbReference type="Proteomes" id="UP000800035">
    <property type="component" value="Unassembled WGS sequence"/>
</dbReference>
<dbReference type="AlphaFoldDB" id="A0A6A5TM17"/>
<evidence type="ECO:0000313" key="2">
    <source>
        <dbReference type="Proteomes" id="UP000800035"/>
    </source>
</evidence>
<protein>
    <submittedName>
        <fullName evidence="1">Uncharacterized protein</fullName>
    </submittedName>
</protein>
<accession>A0A6A5TM17</accession>
<name>A0A6A5TM17_9PLEO</name>
<proteinExistence type="predicted"/>
<organism evidence="1 2">
    <name type="scientific">Byssothecium circinans</name>
    <dbReference type="NCBI Taxonomy" id="147558"/>
    <lineage>
        <taxon>Eukaryota</taxon>
        <taxon>Fungi</taxon>
        <taxon>Dikarya</taxon>
        <taxon>Ascomycota</taxon>
        <taxon>Pezizomycotina</taxon>
        <taxon>Dothideomycetes</taxon>
        <taxon>Pleosporomycetidae</taxon>
        <taxon>Pleosporales</taxon>
        <taxon>Massarineae</taxon>
        <taxon>Massarinaceae</taxon>
        <taxon>Byssothecium</taxon>
    </lineage>
</organism>
<gene>
    <name evidence="1" type="ORF">CC80DRAFT_507734</name>
</gene>
<keyword evidence="2" id="KW-1185">Reference proteome</keyword>
<reference evidence="1" key="1">
    <citation type="journal article" date="2020" name="Stud. Mycol.">
        <title>101 Dothideomycetes genomes: a test case for predicting lifestyles and emergence of pathogens.</title>
        <authorList>
            <person name="Haridas S."/>
            <person name="Albert R."/>
            <person name="Binder M."/>
            <person name="Bloem J."/>
            <person name="Labutti K."/>
            <person name="Salamov A."/>
            <person name="Andreopoulos B."/>
            <person name="Baker S."/>
            <person name="Barry K."/>
            <person name="Bills G."/>
            <person name="Bluhm B."/>
            <person name="Cannon C."/>
            <person name="Castanera R."/>
            <person name="Culley D."/>
            <person name="Daum C."/>
            <person name="Ezra D."/>
            <person name="Gonzalez J."/>
            <person name="Henrissat B."/>
            <person name="Kuo A."/>
            <person name="Liang C."/>
            <person name="Lipzen A."/>
            <person name="Lutzoni F."/>
            <person name="Magnuson J."/>
            <person name="Mondo S."/>
            <person name="Nolan M."/>
            <person name="Ohm R."/>
            <person name="Pangilinan J."/>
            <person name="Park H.-J."/>
            <person name="Ramirez L."/>
            <person name="Alfaro M."/>
            <person name="Sun H."/>
            <person name="Tritt A."/>
            <person name="Yoshinaga Y."/>
            <person name="Zwiers L.-H."/>
            <person name="Turgeon B."/>
            <person name="Goodwin S."/>
            <person name="Spatafora J."/>
            <person name="Crous P."/>
            <person name="Grigoriev I."/>
        </authorList>
    </citation>
    <scope>NUCLEOTIDE SEQUENCE</scope>
    <source>
        <strain evidence="1">CBS 675.92</strain>
    </source>
</reference>